<name>A0A8B8CGK2_CRAVI</name>
<dbReference type="InterPro" id="IPR039499">
    <property type="entry name" value="LURA1/LRA25"/>
</dbReference>
<organism evidence="1 2">
    <name type="scientific">Crassostrea virginica</name>
    <name type="common">Eastern oyster</name>
    <dbReference type="NCBI Taxonomy" id="6565"/>
    <lineage>
        <taxon>Eukaryota</taxon>
        <taxon>Metazoa</taxon>
        <taxon>Spiralia</taxon>
        <taxon>Lophotrochozoa</taxon>
        <taxon>Mollusca</taxon>
        <taxon>Bivalvia</taxon>
        <taxon>Autobranchia</taxon>
        <taxon>Pteriomorphia</taxon>
        <taxon>Ostreida</taxon>
        <taxon>Ostreoidea</taxon>
        <taxon>Ostreidae</taxon>
        <taxon>Crassostrea</taxon>
    </lineage>
</organism>
<proteinExistence type="predicted"/>
<evidence type="ECO:0000313" key="1">
    <source>
        <dbReference type="Proteomes" id="UP000694844"/>
    </source>
</evidence>
<dbReference type="KEGG" id="cvn:111118450"/>
<accession>A0A8B8CGK2</accession>
<gene>
    <name evidence="2" type="primary">LOC111118450</name>
</gene>
<keyword evidence="1" id="KW-1185">Reference proteome</keyword>
<dbReference type="GeneID" id="111118450"/>
<protein>
    <submittedName>
        <fullName evidence="2">Uncharacterized protein LOC111118450</fullName>
    </submittedName>
</protein>
<evidence type="ECO:0000313" key="2">
    <source>
        <dbReference type="RefSeq" id="XP_022313651.1"/>
    </source>
</evidence>
<dbReference type="OrthoDB" id="6508726at2759"/>
<dbReference type="RefSeq" id="XP_022313651.1">
    <property type="nucleotide sequence ID" value="XM_022457943.1"/>
</dbReference>
<dbReference type="Proteomes" id="UP000694844">
    <property type="component" value="Chromosome 2"/>
</dbReference>
<reference evidence="2" key="1">
    <citation type="submission" date="2025-08" db="UniProtKB">
        <authorList>
            <consortium name="RefSeq"/>
        </authorList>
    </citation>
    <scope>IDENTIFICATION</scope>
    <source>
        <tissue evidence="2">Whole sample</tissue>
    </source>
</reference>
<sequence length="212" mass="24037">MENKNLLSVPDDHYSAAIDFSNACREFYINRVRATESFKEQMKEEEKSKHERPLQRKRSSIDIAMETLRKEMASLMDQDLCLMKQLLTLNETIEDIKTRRWYSDSQNSLKASSVDLGASDASLSETDMYAPDEGVLDMKDSARIVPKICIESDDSSIKSNKKDKCVQNAKFVDTQMLVNGKSVHIVHGVQSSVDSGYGDCDSMYQKDIEVTL</sequence>
<dbReference type="Pfam" id="PF14854">
    <property type="entry name" value="LURAP"/>
    <property type="match status" value="1"/>
</dbReference>
<dbReference type="AlphaFoldDB" id="A0A8B8CGK2"/>